<gene>
    <name evidence="2" type="ORF">GO988_15940</name>
</gene>
<reference evidence="2 3" key="1">
    <citation type="submission" date="2019-12" db="EMBL/GenBank/DDBJ databases">
        <title>Hymenobacter sp. HMF4947 Genome sequencing and assembly.</title>
        <authorList>
            <person name="Kang H."/>
            <person name="Cha I."/>
            <person name="Kim H."/>
            <person name="Joh K."/>
        </authorList>
    </citation>
    <scope>NUCLEOTIDE SEQUENCE [LARGE SCALE GENOMIC DNA]</scope>
    <source>
        <strain evidence="2 3">HMF4947</strain>
    </source>
</reference>
<evidence type="ECO:0000313" key="3">
    <source>
        <dbReference type="Proteomes" id="UP000441336"/>
    </source>
</evidence>
<feature type="region of interest" description="Disordered" evidence="1">
    <location>
        <begin position="108"/>
        <end position="137"/>
    </location>
</feature>
<organism evidence="2 3">
    <name type="scientific">Hymenobacter ginkgonis</name>
    <dbReference type="NCBI Taxonomy" id="2682976"/>
    <lineage>
        <taxon>Bacteria</taxon>
        <taxon>Pseudomonadati</taxon>
        <taxon>Bacteroidota</taxon>
        <taxon>Cytophagia</taxon>
        <taxon>Cytophagales</taxon>
        <taxon>Hymenobacteraceae</taxon>
        <taxon>Hymenobacter</taxon>
    </lineage>
</organism>
<dbReference type="EMBL" id="WQKZ01000003">
    <property type="protein sequence ID" value="MVN77823.1"/>
    <property type="molecule type" value="Genomic_DNA"/>
</dbReference>
<dbReference type="AlphaFoldDB" id="A0A7K1THI4"/>
<feature type="compositionally biased region" description="Low complexity" evidence="1">
    <location>
        <begin position="119"/>
        <end position="137"/>
    </location>
</feature>
<accession>A0A7K1THI4</accession>
<proteinExistence type="predicted"/>
<evidence type="ECO:0000313" key="2">
    <source>
        <dbReference type="EMBL" id="MVN77823.1"/>
    </source>
</evidence>
<sequence>MTAAELPTVGYLDQWFRALLARVEAQQAAATPAPATVVLYSVGSLAEVLDCDPSTVRRWLREGKQVKDKKGNDNTIKLQAYYFSSEARIPWPALLAYERGEAFDLASLPAPTAAPPRPGTVAEVPARPEAPPLRLAS</sequence>
<protein>
    <submittedName>
        <fullName evidence="2">Uncharacterized protein</fullName>
    </submittedName>
</protein>
<evidence type="ECO:0000256" key="1">
    <source>
        <dbReference type="SAM" id="MobiDB-lite"/>
    </source>
</evidence>
<comment type="caution">
    <text evidence="2">The sequence shown here is derived from an EMBL/GenBank/DDBJ whole genome shotgun (WGS) entry which is preliminary data.</text>
</comment>
<dbReference type="Proteomes" id="UP000441336">
    <property type="component" value="Unassembled WGS sequence"/>
</dbReference>
<dbReference type="RefSeq" id="WP_157567209.1">
    <property type="nucleotide sequence ID" value="NZ_WQKZ01000003.1"/>
</dbReference>
<keyword evidence="3" id="KW-1185">Reference proteome</keyword>
<name>A0A7K1THI4_9BACT</name>